<evidence type="ECO:0000256" key="6">
    <source>
        <dbReference type="ARBA" id="ARBA00022737"/>
    </source>
</evidence>
<evidence type="ECO:0000256" key="7">
    <source>
        <dbReference type="ARBA" id="ARBA00022989"/>
    </source>
</evidence>
<dbReference type="Proteomes" id="UP001347796">
    <property type="component" value="Unassembled WGS sequence"/>
</dbReference>
<sequence length="692" mass="79707">MFQSANIHVLCLLILFCDMVSVLGSNGLEFPWCFSTCSIPCRYCSYNNDFLVSLEVDEACETQSTGLIKSPDALLKNVSFRVCHDNSCLTKVPQNFCQFPTIKDFSLNNNRIRELPNMSCLRELVVLDMSYNRIQILKSGIFDSLVMLRDLHLSGNQIHTVELGVFHAGLDRINIVCLDNNSLTEADVWVLNITHEFSEFDLRSNQISKITNKAHFKLHVDNNKTYGPGYHDVRYNNLTIWPAEFLENLGDSLQFTLSKILHLSFDFRNNSWNCDCHFYPVMSIFDNIFKHLIRDHFKVECNSPPNVAGRLITSVKISDLICNISVSCPSGCLCQNRPSSNKMVINCENAGLNKMPQTLPYHERIYIYFQNNFIGHLPPLPYMERIVYLDISNNNLSFISSSTFNGVNRLKYLNLSNNKLNDLPRSFKKLLRVTIDISNNNIKCSCENVWLYSWFQSNPDIIQGSNIMCTQSNGRRLSESLEKARLGCTPSVSKKQLIGVVLGVIIILFLVASCVYFRHEVLLVFYIYILKNCKRHTSVGFKHETKFDVFMIIDEDQDTDRLWVREHLLPYFDKYSIKSYISYRDGIPGEVTVDANITNLHKSRSVLAVVSKSCLRTKMFQLQEAYDHMIKAGNGRFVIIKRLNVSPSSVSNGYIRAMLRLRNFIHEDDQRITEKLSFMARNQQEFRNICYI</sequence>
<accession>A0AAN8PNU6</accession>
<dbReference type="SUPFAM" id="SSF52058">
    <property type="entry name" value="L domain-like"/>
    <property type="match status" value="2"/>
</dbReference>
<keyword evidence="10" id="KW-0325">Glycoprotein</keyword>
<evidence type="ECO:0000313" key="14">
    <source>
        <dbReference type="EMBL" id="KAK6173100.1"/>
    </source>
</evidence>
<keyword evidence="6" id="KW-0677">Repeat</keyword>
<dbReference type="AlphaFoldDB" id="A0AAN8PNU6"/>
<comment type="subcellular location">
    <subcellularLocation>
        <location evidence="1">Membrane</location>
        <topology evidence="1">Single-pass type I membrane protein</topology>
    </subcellularLocation>
</comment>
<evidence type="ECO:0000259" key="13">
    <source>
        <dbReference type="PROSITE" id="PS50104"/>
    </source>
</evidence>
<dbReference type="PANTHER" id="PTHR24365">
    <property type="entry name" value="TOLL-LIKE RECEPTOR"/>
    <property type="match status" value="1"/>
</dbReference>
<dbReference type="PANTHER" id="PTHR24365:SF541">
    <property type="entry name" value="PROTEIN TOLL-RELATED"/>
    <property type="match status" value="1"/>
</dbReference>
<dbReference type="Gene3D" id="3.40.50.10140">
    <property type="entry name" value="Toll/interleukin-1 receptor homology (TIR) domain"/>
    <property type="match status" value="1"/>
</dbReference>
<evidence type="ECO:0000256" key="2">
    <source>
        <dbReference type="ARBA" id="ARBA00009634"/>
    </source>
</evidence>
<gene>
    <name evidence="14" type="ORF">SNE40_016624</name>
</gene>
<dbReference type="SMART" id="SM00082">
    <property type="entry name" value="LRRCT"/>
    <property type="match status" value="2"/>
</dbReference>
<keyword evidence="7 11" id="KW-1133">Transmembrane helix</keyword>
<comment type="caution">
    <text evidence="14">The sequence shown here is derived from an EMBL/GenBank/DDBJ whole genome shotgun (WGS) entry which is preliminary data.</text>
</comment>
<dbReference type="InterPro" id="IPR001611">
    <property type="entry name" value="Leu-rich_rpt"/>
</dbReference>
<dbReference type="Gene3D" id="3.80.10.10">
    <property type="entry name" value="Ribonuclease Inhibitor"/>
    <property type="match status" value="3"/>
</dbReference>
<dbReference type="InterPro" id="IPR000483">
    <property type="entry name" value="Cys-rich_flank_reg_C"/>
</dbReference>
<dbReference type="Pfam" id="PF13855">
    <property type="entry name" value="LRR_8"/>
    <property type="match status" value="2"/>
</dbReference>
<evidence type="ECO:0000256" key="1">
    <source>
        <dbReference type="ARBA" id="ARBA00004479"/>
    </source>
</evidence>
<proteinExistence type="inferred from homology"/>
<keyword evidence="15" id="KW-1185">Reference proteome</keyword>
<keyword evidence="4 11" id="KW-0812">Transmembrane</keyword>
<evidence type="ECO:0000256" key="11">
    <source>
        <dbReference type="SAM" id="Phobius"/>
    </source>
</evidence>
<dbReference type="PROSITE" id="PS51450">
    <property type="entry name" value="LRR"/>
    <property type="match status" value="1"/>
</dbReference>
<feature type="transmembrane region" description="Helical" evidence="11">
    <location>
        <begin position="497"/>
        <end position="517"/>
    </location>
</feature>
<dbReference type="InterPro" id="IPR032675">
    <property type="entry name" value="LRR_dom_sf"/>
</dbReference>
<keyword evidence="3" id="KW-0433">Leucine-rich repeat</keyword>
<evidence type="ECO:0000256" key="3">
    <source>
        <dbReference type="ARBA" id="ARBA00022614"/>
    </source>
</evidence>
<dbReference type="SUPFAM" id="SSF52200">
    <property type="entry name" value="Toll/Interleukin receptor TIR domain"/>
    <property type="match status" value="1"/>
</dbReference>
<evidence type="ECO:0000256" key="8">
    <source>
        <dbReference type="ARBA" id="ARBA00023136"/>
    </source>
</evidence>
<dbReference type="GO" id="GO:0038023">
    <property type="term" value="F:signaling receptor activity"/>
    <property type="evidence" value="ECO:0007669"/>
    <property type="project" value="TreeGrafter"/>
</dbReference>
<dbReference type="Pfam" id="PF01582">
    <property type="entry name" value="TIR"/>
    <property type="match status" value="1"/>
</dbReference>
<feature type="signal peptide" evidence="12">
    <location>
        <begin position="1"/>
        <end position="24"/>
    </location>
</feature>
<name>A0AAN8PNU6_PATCE</name>
<dbReference type="GO" id="GO:0005886">
    <property type="term" value="C:plasma membrane"/>
    <property type="evidence" value="ECO:0007669"/>
    <property type="project" value="TreeGrafter"/>
</dbReference>
<evidence type="ECO:0000313" key="15">
    <source>
        <dbReference type="Proteomes" id="UP001347796"/>
    </source>
</evidence>
<dbReference type="InterPro" id="IPR035897">
    <property type="entry name" value="Toll_tir_struct_dom_sf"/>
</dbReference>
<evidence type="ECO:0000256" key="5">
    <source>
        <dbReference type="ARBA" id="ARBA00022729"/>
    </source>
</evidence>
<feature type="domain" description="TIR" evidence="13">
    <location>
        <begin position="545"/>
        <end position="692"/>
    </location>
</feature>
<keyword evidence="8 11" id="KW-0472">Membrane</keyword>
<evidence type="ECO:0000256" key="12">
    <source>
        <dbReference type="SAM" id="SignalP"/>
    </source>
</evidence>
<evidence type="ECO:0000256" key="4">
    <source>
        <dbReference type="ARBA" id="ARBA00022692"/>
    </source>
</evidence>
<reference evidence="14 15" key="1">
    <citation type="submission" date="2024-01" db="EMBL/GenBank/DDBJ databases">
        <title>The genome of the rayed Mediterranean limpet Patella caerulea (Linnaeus, 1758).</title>
        <authorList>
            <person name="Anh-Thu Weber A."/>
            <person name="Halstead-Nussloch G."/>
        </authorList>
    </citation>
    <scope>NUCLEOTIDE SEQUENCE [LARGE SCALE GENOMIC DNA]</scope>
    <source>
        <strain evidence="14">AATW-2023a</strain>
        <tissue evidence="14">Whole specimen</tissue>
    </source>
</reference>
<dbReference type="InterPro" id="IPR000157">
    <property type="entry name" value="TIR_dom"/>
</dbReference>
<evidence type="ECO:0000256" key="9">
    <source>
        <dbReference type="ARBA" id="ARBA00023170"/>
    </source>
</evidence>
<dbReference type="PROSITE" id="PS50104">
    <property type="entry name" value="TIR"/>
    <property type="match status" value="1"/>
</dbReference>
<organism evidence="14 15">
    <name type="scientific">Patella caerulea</name>
    <name type="common">Rayed Mediterranean limpet</name>
    <dbReference type="NCBI Taxonomy" id="87958"/>
    <lineage>
        <taxon>Eukaryota</taxon>
        <taxon>Metazoa</taxon>
        <taxon>Spiralia</taxon>
        <taxon>Lophotrochozoa</taxon>
        <taxon>Mollusca</taxon>
        <taxon>Gastropoda</taxon>
        <taxon>Patellogastropoda</taxon>
        <taxon>Patelloidea</taxon>
        <taxon>Patellidae</taxon>
        <taxon>Patella</taxon>
    </lineage>
</organism>
<comment type="similarity">
    <text evidence="2">Belongs to the Toll-like receptor family.</text>
</comment>
<dbReference type="InterPro" id="IPR003591">
    <property type="entry name" value="Leu-rich_rpt_typical-subtyp"/>
</dbReference>
<dbReference type="EMBL" id="JAZGQO010000011">
    <property type="protein sequence ID" value="KAK6173100.1"/>
    <property type="molecule type" value="Genomic_DNA"/>
</dbReference>
<dbReference type="SMART" id="SM00369">
    <property type="entry name" value="LRR_TYP"/>
    <property type="match status" value="4"/>
</dbReference>
<keyword evidence="5 12" id="KW-0732">Signal</keyword>
<dbReference type="GO" id="GO:0007165">
    <property type="term" value="P:signal transduction"/>
    <property type="evidence" value="ECO:0007669"/>
    <property type="project" value="InterPro"/>
</dbReference>
<evidence type="ECO:0000256" key="10">
    <source>
        <dbReference type="ARBA" id="ARBA00023180"/>
    </source>
</evidence>
<protein>
    <recommendedName>
        <fullName evidence="13">TIR domain-containing protein</fullName>
    </recommendedName>
</protein>
<feature type="chain" id="PRO_5042925505" description="TIR domain-containing protein" evidence="12">
    <location>
        <begin position="25"/>
        <end position="692"/>
    </location>
</feature>
<keyword evidence="9" id="KW-0675">Receptor</keyword>